<dbReference type="SUPFAM" id="SSF50985">
    <property type="entry name" value="RCC1/BLIP-II"/>
    <property type="match status" value="1"/>
</dbReference>
<evidence type="ECO:0000313" key="5">
    <source>
        <dbReference type="EMBL" id="SCV05043.1"/>
    </source>
</evidence>
<dbReference type="PROSITE" id="PS50012">
    <property type="entry name" value="RCC1_3"/>
    <property type="match status" value="2"/>
</dbReference>
<feature type="compositionally biased region" description="Polar residues" evidence="3">
    <location>
        <begin position="1087"/>
        <end position="1099"/>
    </location>
</feature>
<reference evidence="6" key="1">
    <citation type="submission" date="2016-03" db="EMBL/GenBank/DDBJ databases">
        <authorList>
            <person name="Devillers Hugo."/>
        </authorList>
    </citation>
    <scope>NUCLEOTIDE SEQUENCE [LARGE SCALE GENOMIC DNA]</scope>
</reference>
<evidence type="ECO:0000256" key="1">
    <source>
        <dbReference type="ARBA" id="ARBA00022737"/>
    </source>
</evidence>
<dbReference type="Pfam" id="PF00651">
    <property type="entry name" value="BTB"/>
    <property type="match status" value="1"/>
</dbReference>
<accession>A0A1G4KKL9</accession>
<dbReference type="SUPFAM" id="SSF54695">
    <property type="entry name" value="POZ domain"/>
    <property type="match status" value="1"/>
</dbReference>
<keyword evidence="1" id="KW-0677">Repeat</keyword>
<dbReference type="InterPro" id="IPR000210">
    <property type="entry name" value="BTB/POZ_dom"/>
</dbReference>
<proteinExistence type="predicted"/>
<keyword evidence="6" id="KW-1185">Reference proteome</keyword>
<evidence type="ECO:0000256" key="3">
    <source>
        <dbReference type="SAM" id="MobiDB-lite"/>
    </source>
</evidence>
<dbReference type="InterPro" id="IPR051625">
    <property type="entry name" value="Signaling_Regulatory_Domain"/>
</dbReference>
<organism evidence="5 6">
    <name type="scientific">Lachancea nothofagi CBS 11611</name>
    <dbReference type="NCBI Taxonomy" id="1266666"/>
    <lineage>
        <taxon>Eukaryota</taxon>
        <taxon>Fungi</taxon>
        <taxon>Dikarya</taxon>
        <taxon>Ascomycota</taxon>
        <taxon>Saccharomycotina</taxon>
        <taxon>Saccharomycetes</taxon>
        <taxon>Saccharomycetales</taxon>
        <taxon>Saccharomycetaceae</taxon>
        <taxon>Lachancea</taxon>
    </lineage>
</organism>
<dbReference type="Gene3D" id="3.30.710.10">
    <property type="entry name" value="Potassium Channel Kv1.1, Chain A"/>
    <property type="match status" value="1"/>
</dbReference>
<feature type="region of interest" description="Disordered" evidence="3">
    <location>
        <begin position="1367"/>
        <end position="1415"/>
    </location>
</feature>
<feature type="repeat" description="RCC1" evidence="2">
    <location>
        <begin position="272"/>
        <end position="342"/>
    </location>
</feature>
<feature type="compositionally biased region" description="Basic and acidic residues" evidence="3">
    <location>
        <begin position="1367"/>
        <end position="1392"/>
    </location>
</feature>
<feature type="region of interest" description="Disordered" evidence="3">
    <location>
        <begin position="1148"/>
        <end position="1167"/>
    </location>
</feature>
<feature type="compositionally biased region" description="Basic residues" evidence="3">
    <location>
        <begin position="1150"/>
        <end position="1160"/>
    </location>
</feature>
<dbReference type="PANTHER" id="PTHR22872">
    <property type="entry name" value="BTK-BINDING PROTEIN-RELATED"/>
    <property type="match status" value="1"/>
</dbReference>
<feature type="compositionally biased region" description="Polar residues" evidence="3">
    <location>
        <begin position="1294"/>
        <end position="1303"/>
    </location>
</feature>
<dbReference type="InterPro" id="IPR011333">
    <property type="entry name" value="SKP1/BTB/POZ_sf"/>
</dbReference>
<dbReference type="PROSITE" id="PS50097">
    <property type="entry name" value="BTB"/>
    <property type="match status" value="1"/>
</dbReference>
<dbReference type="EMBL" id="LT598453">
    <property type="protein sequence ID" value="SCV05043.1"/>
    <property type="molecule type" value="Genomic_DNA"/>
</dbReference>
<dbReference type="Proteomes" id="UP000189911">
    <property type="component" value="Chromosome G"/>
</dbReference>
<dbReference type="PANTHER" id="PTHR22872:SF2">
    <property type="entry name" value="INHIBITOR OF BRUTON TYROSINE KINASE"/>
    <property type="match status" value="1"/>
</dbReference>
<protein>
    <submittedName>
        <fullName evidence="5">LANO_0G17216g1_1</fullName>
    </submittedName>
</protein>
<dbReference type="Gene3D" id="2.130.10.30">
    <property type="entry name" value="Regulator of chromosome condensation 1/beta-lactamase-inhibitor protein II"/>
    <property type="match status" value="1"/>
</dbReference>
<dbReference type="InterPro" id="IPR000408">
    <property type="entry name" value="Reg_chr_condens"/>
</dbReference>
<dbReference type="OrthoDB" id="1893551at2759"/>
<feature type="region of interest" description="Disordered" evidence="3">
    <location>
        <begin position="1268"/>
        <end position="1341"/>
    </location>
</feature>
<gene>
    <name evidence="5" type="ORF">LANO_0G17216G</name>
</gene>
<feature type="compositionally biased region" description="Basic residues" evidence="3">
    <location>
        <begin position="1393"/>
        <end position="1409"/>
    </location>
</feature>
<evidence type="ECO:0000259" key="4">
    <source>
        <dbReference type="PROSITE" id="PS50097"/>
    </source>
</evidence>
<dbReference type="InterPro" id="IPR009091">
    <property type="entry name" value="RCC1/BLIP-II"/>
</dbReference>
<sequence>MSGKKHNVSQDVFGRDLSYLLSCHPALEQLNKIDLYSSDMESAYSPLHVCLRLGYLEKAYKLYRRWKRQQSSQYNSNLKNIWDLKDREGLTPIELYRCENNIWNYHNVPVALYPERRSSEESVSVVQWEPRSHKENSSNCRGRSVQELRDVYQLLRGGRELYTIGSNVNLQLGTGDSEDRQEPYKLDEYLLSNSNDPCQRVRFKAVIMKRYHSLTVTTEGQIFTAGSGSRGRLGNNDTNMSNVRHAKVDMDSHRVHQLDSSDHHSVVLTTSGDILTWGWNRYSQLGYSTPSTNVKKLDNSALENVCSAIPKKVVNPPWKKSPPSKVKFVACSKVHTCLIDDQNNFYAWGLNLGQMGTTKNYSEDSDFSYLGHRGWVISSPQGSKLPSFVQHIRQLFCTEFATFILSGENQLCVITNYKILSFSIPKTISKQVSLNQFDVFTPNSLSKKNRVVKIKTTHPFGNNICVLYESGAVGILQSNLIQDSVHGWSKLPNSLPITQYWIPYFGWNKCLDFDVGANGQLILCTSGGYIYKSNSASNPQFHRQVSNKLASGKSVMVSCDSLFSSFGIIRDDVDMIPVRFVKQHLYYDMSSLSPLSSAKLDSRRVRDYELLDKNDSDFIFDDFVKCSNNEKIDGLYLEEVNDNTEDGVIQDDILWKTFRKRWSRSKTLDYNGSFAFHPNQINCDDFNQGAMRTSYDLYFTDSKSGAVIAACHWALLEVRASLFTTHLHEFGYFTSKVDSGVTFRFKNDLPSPSDHRVIEVACGRLLPEALNYALHYMYTDKIPELSHILDPTTRKRMEVSTKAFMKLLDLHLSTFRGDQLPSALAKLLSESLSSKELSTKSVPDITIRLANGETLKAFSFMLESRCAFFESLFSRDWNRSDDSIKELFMEHVSVNEMTCILKYIHGLPFPDLFSHCTFDDYKGFVNFVLGVIQICDELMLFDLKHYLASILIDFIDASTVMVILVNAHRLFSNALIIECCWFIHNNIDLLFDERNSKIIEEHFDSELWTILQDFILEAKTRNRREFSGWYGDEGNANYSIGLFEKNCTKFNSLFMDNSNPFEPSFESRPHHKKSAGSKKSTDRRRSSNNQRTSLSQENLANVRRPSSSALDSKSSALNKLNFGALNKETEEAVEDDLSNMDHQGFVTVGKSRRKSSRSHKEHITATSSTLTSVGSSSVAATLNVVKFEAAGNFESTSDLELRANVSSSAPDRKSLFPELSSAIQVSSATESVSKVGPSLFSAVKKKSQKERMKIATYENVQDVPVTKKPVWGGGPSKSSSTSAQSTASVANKFPSITQSIRGQNTKRKSSVVGLTSTGESSTIPLYLSNTKENVPKPSRSLKEAIEEERFAKWWSQESEKVQEQLKKEEERERYLLNKSKPKDSQTDAEGGKKHSRHERARKPLHKRQTGAKAST</sequence>
<dbReference type="Pfam" id="PF13540">
    <property type="entry name" value="RCC1_2"/>
    <property type="match status" value="1"/>
</dbReference>
<feature type="domain" description="BTB" evidence="4">
    <location>
        <begin position="843"/>
        <end position="905"/>
    </location>
</feature>
<feature type="region of interest" description="Disordered" evidence="3">
    <location>
        <begin position="1061"/>
        <end position="1113"/>
    </location>
</feature>
<name>A0A1G4KKL9_9SACH</name>
<evidence type="ECO:0000313" key="6">
    <source>
        <dbReference type="Proteomes" id="UP000189911"/>
    </source>
</evidence>
<evidence type="ECO:0000256" key="2">
    <source>
        <dbReference type="PROSITE-ProRule" id="PRU00235"/>
    </source>
</evidence>
<feature type="compositionally biased region" description="Low complexity" evidence="3">
    <location>
        <begin position="1276"/>
        <end position="1288"/>
    </location>
</feature>
<feature type="repeat" description="RCC1" evidence="2">
    <location>
        <begin position="220"/>
        <end position="271"/>
    </location>
</feature>
<feature type="compositionally biased region" description="Polar residues" evidence="3">
    <location>
        <begin position="1312"/>
        <end position="1332"/>
    </location>
</feature>